<dbReference type="Pfam" id="PF08238">
    <property type="entry name" value="Sel1"/>
    <property type="match status" value="4"/>
</dbReference>
<keyword evidence="1" id="KW-1133">Transmembrane helix</keyword>
<feature type="transmembrane region" description="Helical" evidence="1">
    <location>
        <begin position="5"/>
        <end position="23"/>
    </location>
</feature>
<accession>A0ABM8ZWW8</accession>
<keyword evidence="1" id="KW-0472">Membrane</keyword>
<evidence type="ECO:0000313" key="2">
    <source>
        <dbReference type="EMBL" id="CAH0535142.1"/>
    </source>
</evidence>
<name>A0ABM8ZWW8_9VIBR</name>
<proteinExistence type="predicted"/>
<dbReference type="PANTHER" id="PTHR11102">
    <property type="entry name" value="SEL-1-LIKE PROTEIN"/>
    <property type="match status" value="1"/>
</dbReference>
<keyword evidence="3" id="KW-1185">Reference proteome</keyword>
<evidence type="ECO:0000313" key="3">
    <source>
        <dbReference type="Proteomes" id="UP000838672"/>
    </source>
</evidence>
<protein>
    <recommendedName>
        <fullName evidence="4">Sel1 repeat family protein</fullName>
    </recommendedName>
</protein>
<sequence length="419" mass="47450">MNIFILLLSVMAIGLIAVLWHYWSTSQRVKANASAELKKAEQYHRVLQESRQAEYAEKEFKARTGHIASQLYLAKENETTQPHIAIQWYEMAAKQDNDLAQHALVRLYMQQSHVMGEAKARGAFWQLVIESREGSFQAKYQLAQLYMEGIGTEPNRELGLNLLHECAEHGLLQAQLYLGEYYFHQSGDSAYQEALHWNYLTARLNQVEAQIRLGEMIQSRFQDDQGIDHARYWFERAAEQGSLEAMYRAGLSYRTKDATSKAIGYLWLFVAAKLDYEPAKSERDVIANQVNVDDLIAIQKVARQLIKRLETGPYRKQVVIAALDKTYARSTLHFEHFLDQIWADGQTIPLPDSVQSSGQSAVGHSGVDPVSANPAVNVDSTVNYAQSSWQSYTTPVDFPEAVEMQPSAETIIPGNENSN</sequence>
<organism evidence="2 3">
    <name type="scientific">Vibrio stylophorae</name>
    <dbReference type="NCBI Taxonomy" id="659351"/>
    <lineage>
        <taxon>Bacteria</taxon>
        <taxon>Pseudomonadati</taxon>
        <taxon>Pseudomonadota</taxon>
        <taxon>Gammaproteobacteria</taxon>
        <taxon>Vibrionales</taxon>
        <taxon>Vibrionaceae</taxon>
        <taxon>Vibrio</taxon>
    </lineage>
</organism>
<dbReference type="RefSeq" id="WP_237468002.1">
    <property type="nucleotide sequence ID" value="NZ_CAKLDI010000002.1"/>
</dbReference>
<dbReference type="InterPro" id="IPR006597">
    <property type="entry name" value="Sel1-like"/>
</dbReference>
<dbReference type="SUPFAM" id="SSF81901">
    <property type="entry name" value="HCP-like"/>
    <property type="match status" value="1"/>
</dbReference>
<comment type="caution">
    <text evidence="2">The sequence shown here is derived from an EMBL/GenBank/DDBJ whole genome shotgun (WGS) entry which is preliminary data.</text>
</comment>
<evidence type="ECO:0000256" key="1">
    <source>
        <dbReference type="SAM" id="Phobius"/>
    </source>
</evidence>
<dbReference type="InterPro" id="IPR011990">
    <property type="entry name" value="TPR-like_helical_dom_sf"/>
</dbReference>
<evidence type="ECO:0008006" key="4">
    <source>
        <dbReference type="Google" id="ProtNLM"/>
    </source>
</evidence>
<dbReference type="Proteomes" id="UP000838672">
    <property type="component" value="Unassembled WGS sequence"/>
</dbReference>
<dbReference type="PANTHER" id="PTHR11102:SF160">
    <property type="entry name" value="ERAD-ASSOCIATED E3 UBIQUITIN-PROTEIN LIGASE COMPONENT HRD3"/>
    <property type="match status" value="1"/>
</dbReference>
<dbReference type="SMART" id="SM00671">
    <property type="entry name" value="SEL1"/>
    <property type="match status" value="5"/>
</dbReference>
<dbReference type="EMBL" id="CAKLDI010000002">
    <property type="protein sequence ID" value="CAH0535142.1"/>
    <property type="molecule type" value="Genomic_DNA"/>
</dbReference>
<keyword evidence="1" id="KW-0812">Transmembrane</keyword>
<gene>
    <name evidence="2" type="ORF">VST7929_02803</name>
</gene>
<dbReference type="Gene3D" id="1.25.40.10">
    <property type="entry name" value="Tetratricopeptide repeat domain"/>
    <property type="match status" value="1"/>
</dbReference>
<dbReference type="InterPro" id="IPR050767">
    <property type="entry name" value="Sel1_AlgK"/>
</dbReference>
<reference evidence="2" key="1">
    <citation type="submission" date="2021-11" db="EMBL/GenBank/DDBJ databases">
        <authorList>
            <person name="Rodrigo-Torres L."/>
            <person name="Arahal R. D."/>
            <person name="Lucena T."/>
        </authorList>
    </citation>
    <scope>NUCLEOTIDE SEQUENCE</scope>
    <source>
        <strain evidence="2">CECT 7929</strain>
    </source>
</reference>